<organism evidence="2 3">
    <name type="scientific">Aspergillus minisclerotigenes</name>
    <dbReference type="NCBI Taxonomy" id="656917"/>
    <lineage>
        <taxon>Eukaryota</taxon>
        <taxon>Fungi</taxon>
        <taxon>Dikarya</taxon>
        <taxon>Ascomycota</taxon>
        <taxon>Pezizomycotina</taxon>
        <taxon>Eurotiomycetes</taxon>
        <taxon>Eurotiomycetidae</taxon>
        <taxon>Eurotiales</taxon>
        <taxon>Aspergillaceae</taxon>
        <taxon>Aspergillus</taxon>
        <taxon>Aspergillus subgen. Circumdati</taxon>
    </lineage>
</organism>
<evidence type="ECO:0000313" key="3">
    <source>
        <dbReference type="Proteomes" id="UP000326289"/>
    </source>
</evidence>
<reference evidence="2 3" key="1">
    <citation type="submission" date="2019-04" db="EMBL/GenBank/DDBJ databases">
        <title>Fungal friends and foes A comparative genomics study of 23 Aspergillus species from section Flavi.</title>
        <authorList>
            <consortium name="DOE Joint Genome Institute"/>
            <person name="Kjaerbolling I."/>
            <person name="Vesth T.C."/>
            <person name="Frisvad J.C."/>
            <person name="Nybo J.L."/>
            <person name="Theobald S."/>
            <person name="Kildgaard S."/>
            <person name="Petersen T.I."/>
            <person name="Kuo A."/>
            <person name="Sato A."/>
            <person name="Lyhne E.K."/>
            <person name="Kogle M.E."/>
            <person name="Wiebenga A."/>
            <person name="Kun R.S."/>
            <person name="Lubbers R.J."/>
            <person name="Makela M.R."/>
            <person name="Barry K."/>
            <person name="Chovatia M."/>
            <person name="Clum A."/>
            <person name="Daum C."/>
            <person name="Haridas S."/>
            <person name="He G."/>
            <person name="LaButti K."/>
            <person name="Lipzen A."/>
            <person name="Mondo S."/>
            <person name="Pangilinan J."/>
            <person name="Riley R."/>
            <person name="Salamov A."/>
            <person name="Simmons B.A."/>
            <person name="Magnuson J.K."/>
            <person name="Henrissat B."/>
            <person name="Mortensen U.H."/>
            <person name="Larsen T.O."/>
            <person name="De vries R.P."/>
            <person name="Grigoriev I.V."/>
            <person name="Machida M."/>
            <person name="Baker S.E."/>
            <person name="Andersen M.R."/>
        </authorList>
    </citation>
    <scope>NUCLEOTIDE SEQUENCE [LARGE SCALE GENOMIC DNA]</scope>
    <source>
        <strain evidence="2 3">CBS 117635</strain>
    </source>
</reference>
<protein>
    <submittedName>
        <fullName evidence="2">Uncharacterized protein</fullName>
    </submittedName>
</protein>
<evidence type="ECO:0000256" key="1">
    <source>
        <dbReference type="SAM" id="MobiDB-lite"/>
    </source>
</evidence>
<gene>
    <name evidence="2" type="ORF">BDV30DRAFT_222566</name>
</gene>
<evidence type="ECO:0000313" key="2">
    <source>
        <dbReference type="EMBL" id="KAB8278882.1"/>
    </source>
</evidence>
<feature type="region of interest" description="Disordered" evidence="1">
    <location>
        <begin position="447"/>
        <end position="475"/>
    </location>
</feature>
<dbReference type="EMBL" id="ML732766">
    <property type="protein sequence ID" value="KAB8278882.1"/>
    <property type="molecule type" value="Genomic_DNA"/>
</dbReference>
<dbReference type="Proteomes" id="UP000326289">
    <property type="component" value="Unassembled WGS sequence"/>
</dbReference>
<proteinExistence type="predicted"/>
<name>A0A5N6JJ03_9EURO</name>
<accession>A0A5N6JJ03</accession>
<sequence>MSDAFPDVASRLERFQEAQESLYGDLRSIANPQDWIPPQQSGGHRGRYLWTDAFGVINFITLHREYEKALASSTSAPDDRYLMLARRLVQTVHDVLGRTRDGQSRLPGATDDNPMGGGLRIGKIEEHGSDGDGQYHHYLTIWMFALNRLSLATGDPTYNRQAIALAKAIHPRFFIGRHLSRPRMVWKMSMDLSTALVASEGNLDPVDGYVTFRLLQAAAMQMGEGEVLANEIADYRKVMERKGKHFVTSDPLDLGMSLWTAHWFAEKEDWATQLSGECFEHIYELFEIDRYLDRSHKYRLAFREFGTCMGIKCMSEQSTEKESAVDLKVYADKILDSWNIYMQKSLATKMTPDDLRPITRVMYASALLPGVLYNMYHCARYRVYSTIHVPGGKSYQRHAKKTMNTLYAWNAHNIPPGDDPPGQNLILEERVLRLNKRVKGAKYLLKPRMEPDSSHQQHPPTQARNCAHEPNRPLPRPTQFAIRVLQLFASLVDVRSAPPCSNCLKCQHRSRKDQHEHVSAYIMTASPCSTGGLARGSRQQGVK</sequence>
<keyword evidence="3" id="KW-1185">Reference proteome</keyword>
<dbReference type="AlphaFoldDB" id="A0A5N6JJ03"/>